<dbReference type="InterPro" id="IPR005124">
    <property type="entry name" value="V-ATPase_G"/>
</dbReference>
<name>A0AAN8EQK6_TRICO</name>
<feature type="coiled-coil region" evidence="5">
    <location>
        <begin position="41"/>
        <end position="98"/>
    </location>
</feature>
<evidence type="ECO:0000256" key="4">
    <source>
        <dbReference type="ARBA" id="ARBA00023065"/>
    </source>
</evidence>
<comment type="similarity">
    <text evidence="1">Belongs to the V-ATPase G subunit family.</text>
</comment>
<dbReference type="EMBL" id="WIXE01023953">
    <property type="protein sequence ID" value="KAK5966036.1"/>
    <property type="molecule type" value="Genomic_DNA"/>
</dbReference>
<keyword evidence="7" id="KW-1185">Reference proteome</keyword>
<accession>A0AAN8EQK6</accession>
<evidence type="ECO:0008006" key="8">
    <source>
        <dbReference type="Google" id="ProtNLM"/>
    </source>
</evidence>
<evidence type="ECO:0000256" key="5">
    <source>
        <dbReference type="SAM" id="Coils"/>
    </source>
</evidence>
<sequence length="148" mass="17442">KSTHTTMSCASFGDEAPNFMMVWEVEAAGRMKIVEAKERRLQRIKEAKYQALVEIEEFREEKEAEFQEKYESMKESIQEVVEKAREQTKRELEYMEKRVKLCKPLVGNILEFRVNGYTYVEYTSKKQTNRSGTILSPLLPHYRGCRGM</sequence>
<keyword evidence="2" id="KW-0813">Transport</keyword>
<evidence type="ECO:0000256" key="1">
    <source>
        <dbReference type="ARBA" id="ARBA00010066"/>
    </source>
</evidence>
<evidence type="ECO:0000313" key="7">
    <source>
        <dbReference type="Proteomes" id="UP001331761"/>
    </source>
</evidence>
<organism evidence="6 7">
    <name type="scientific">Trichostrongylus colubriformis</name>
    <name type="common">Black scour worm</name>
    <dbReference type="NCBI Taxonomy" id="6319"/>
    <lineage>
        <taxon>Eukaryota</taxon>
        <taxon>Metazoa</taxon>
        <taxon>Ecdysozoa</taxon>
        <taxon>Nematoda</taxon>
        <taxon>Chromadorea</taxon>
        <taxon>Rhabditida</taxon>
        <taxon>Rhabditina</taxon>
        <taxon>Rhabditomorpha</taxon>
        <taxon>Strongyloidea</taxon>
        <taxon>Trichostrongylidae</taxon>
        <taxon>Trichostrongylus</taxon>
    </lineage>
</organism>
<keyword evidence="5" id="KW-0175">Coiled coil</keyword>
<keyword evidence="4" id="KW-0406">Ion transport</keyword>
<comment type="caution">
    <text evidence="6">The sequence shown here is derived from an EMBL/GenBank/DDBJ whole genome shotgun (WGS) entry which is preliminary data.</text>
</comment>
<proteinExistence type="inferred from homology"/>
<feature type="non-terminal residue" evidence="6">
    <location>
        <position position="1"/>
    </location>
</feature>
<evidence type="ECO:0000256" key="2">
    <source>
        <dbReference type="ARBA" id="ARBA00022448"/>
    </source>
</evidence>
<keyword evidence="3" id="KW-0375">Hydrogen ion transport</keyword>
<evidence type="ECO:0000256" key="3">
    <source>
        <dbReference type="ARBA" id="ARBA00022781"/>
    </source>
</evidence>
<dbReference type="AlphaFoldDB" id="A0AAN8EQK6"/>
<evidence type="ECO:0000313" key="6">
    <source>
        <dbReference type="EMBL" id="KAK5966036.1"/>
    </source>
</evidence>
<dbReference type="Gene3D" id="1.20.5.2950">
    <property type="match status" value="1"/>
</dbReference>
<dbReference type="GO" id="GO:0046961">
    <property type="term" value="F:proton-transporting ATPase activity, rotational mechanism"/>
    <property type="evidence" value="ECO:0007669"/>
    <property type="project" value="InterPro"/>
</dbReference>
<gene>
    <name evidence="6" type="ORF">GCK32_007140</name>
</gene>
<protein>
    <recommendedName>
        <fullName evidence="8">V-type proton ATPase subunit G</fullName>
    </recommendedName>
</protein>
<dbReference type="Proteomes" id="UP001331761">
    <property type="component" value="Unassembled WGS sequence"/>
</dbReference>
<dbReference type="GO" id="GO:0016471">
    <property type="term" value="C:vacuolar proton-transporting V-type ATPase complex"/>
    <property type="evidence" value="ECO:0007669"/>
    <property type="project" value="InterPro"/>
</dbReference>
<reference evidence="6 7" key="1">
    <citation type="submission" date="2019-10" db="EMBL/GenBank/DDBJ databases">
        <title>Assembly and Annotation for the nematode Trichostrongylus colubriformis.</title>
        <authorList>
            <person name="Martin J."/>
        </authorList>
    </citation>
    <scope>NUCLEOTIDE SEQUENCE [LARGE SCALE GENOMIC DNA]</scope>
    <source>
        <strain evidence="6">G859</strain>
        <tissue evidence="6">Whole worm</tissue>
    </source>
</reference>
<dbReference type="Pfam" id="PF03179">
    <property type="entry name" value="V-ATPase_G"/>
    <property type="match status" value="1"/>
</dbReference>